<dbReference type="Proteomes" id="UP001163046">
    <property type="component" value="Unassembled WGS sequence"/>
</dbReference>
<evidence type="ECO:0000256" key="5">
    <source>
        <dbReference type="SAM" id="SignalP"/>
    </source>
</evidence>
<feature type="signal peptide" evidence="5">
    <location>
        <begin position="1"/>
        <end position="31"/>
    </location>
</feature>
<evidence type="ECO:0000256" key="3">
    <source>
        <dbReference type="ARBA" id="ARBA00023136"/>
    </source>
</evidence>
<keyword evidence="3" id="KW-0472">Membrane</keyword>
<evidence type="ECO:0000256" key="2">
    <source>
        <dbReference type="ARBA" id="ARBA00022737"/>
    </source>
</evidence>
<keyword evidence="4" id="KW-0325">Glycoprotein</keyword>
<evidence type="ECO:0000313" key="8">
    <source>
        <dbReference type="Proteomes" id="UP001163046"/>
    </source>
</evidence>
<protein>
    <submittedName>
        <fullName evidence="7">Sortilin- receptor</fullName>
    </submittedName>
</protein>
<evidence type="ECO:0000313" key="7">
    <source>
        <dbReference type="EMBL" id="KAJ7384255.1"/>
    </source>
</evidence>
<keyword evidence="7" id="KW-0675">Receptor</keyword>
<dbReference type="AlphaFoldDB" id="A0A9X0D295"/>
<keyword evidence="5" id="KW-0732">Signal</keyword>
<sequence>MRNCADTGAISNMEMRKIVVLLACFLLPVSGRIQEDGAKASRVRHLFVQRDKPLPGSPKKLFKIEHEQPSRSSGGQNVNELFRRVRRSLDPDMKPDATVFQLNDSHYMAYVHWAGDHRDTIVVLTRDRNPGSNSNSHVWISRDYGHSFENRTSSFMRTSGSGHNALIDMFYPSPIDNTKYLFVDVRNRLIFSTIDDCSTFVKSSPPFKPDELSFHSTSSDVVLAYDESASKLYYSSDFGYSWNLKDENVRSYYWGIPPLDNANTLYIEREEYDGGQSNVVKTEYFSNFASKVISNVNDFEVFDNYMFATNHSSGSGLTLWVSLNRGKFQQAQIPTVLATQDFYVADASEDQVFLAVTHNRRTTHLYISDTSGIKYSLSMERVLYFSQNTTSAWLRRYIDFSFVDLHKVMGLRGVYIASQLTQGRVGHRHITTQITFDKGGLWQPVAAPELDNNGKALNCSLANNCSLHLSQKFGQYYPRTRYSPMKSWSEAPGIIMATGTYGTNLRLNGDIFLSSDAGLSWHMILQRPFWWYNLGDHGGVFHCCSKKHLNKPDLLQLE</sequence>
<keyword evidence="2" id="KW-0677">Repeat</keyword>
<organism evidence="7 8">
    <name type="scientific">Desmophyllum pertusum</name>
    <dbReference type="NCBI Taxonomy" id="174260"/>
    <lineage>
        <taxon>Eukaryota</taxon>
        <taxon>Metazoa</taxon>
        <taxon>Cnidaria</taxon>
        <taxon>Anthozoa</taxon>
        <taxon>Hexacorallia</taxon>
        <taxon>Scleractinia</taxon>
        <taxon>Caryophylliina</taxon>
        <taxon>Caryophylliidae</taxon>
        <taxon>Desmophyllum</taxon>
    </lineage>
</organism>
<dbReference type="PANTHER" id="PTHR12106:SF27">
    <property type="entry name" value="SORTILIN-RELATED RECEPTOR"/>
    <property type="match status" value="1"/>
</dbReference>
<dbReference type="PANTHER" id="PTHR12106">
    <property type="entry name" value="SORTILIN RELATED"/>
    <property type="match status" value="1"/>
</dbReference>
<dbReference type="EMBL" id="MU825889">
    <property type="protein sequence ID" value="KAJ7384255.1"/>
    <property type="molecule type" value="Genomic_DNA"/>
</dbReference>
<feature type="chain" id="PRO_5040860808" evidence="5">
    <location>
        <begin position="32"/>
        <end position="558"/>
    </location>
</feature>
<dbReference type="InterPro" id="IPR006581">
    <property type="entry name" value="VPS10"/>
</dbReference>
<dbReference type="Gene3D" id="2.130.10.10">
    <property type="entry name" value="YVTN repeat-like/Quinoprotein amine dehydrogenase"/>
    <property type="match status" value="1"/>
</dbReference>
<keyword evidence="8" id="KW-1185">Reference proteome</keyword>
<dbReference type="GO" id="GO:0016020">
    <property type="term" value="C:membrane"/>
    <property type="evidence" value="ECO:0007669"/>
    <property type="project" value="UniProtKB-SubCell"/>
</dbReference>
<comment type="caution">
    <text evidence="7">The sequence shown here is derived from an EMBL/GenBank/DDBJ whole genome shotgun (WGS) entry which is preliminary data.</text>
</comment>
<reference evidence="7" key="1">
    <citation type="submission" date="2023-01" db="EMBL/GenBank/DDBJ databases">
        <title>Genome assembly of the deep-sea coral Lophelia pertusa.</title>
        <authorList>
            <person name="Herrera S."/>
            <person name="Cordes E."/>
        </authorList>
    </citation>
    <scope>NUCLEOTIDE SEQUENCE</scope>
    <source>
        <strain evidence="7">USNM1676648</strain>
        <tissue evidence="7">Polyp</tissue>
    </source>
</reference>
<dbReference type="Pfam" id="PF15902">
    <property type="entry name" value="Sortilin-Vps10"/>
    <property type="match status" value="1"/>
</dbReference>
<dbReference type="GO" id="GO:0005794">
    <property type="term" value="C:Golgi apparatus"/>
    <property type="evidence" value="ECO:0007669"/>
    <property type="project" value="TreeGrafter"/>
</dbReference>
<dbReference type="InterPro" id="IPR031778">
    <property type="entry name" value="Sortilin_N"/>
</dbReference>
<comment type="subcellular location">
    <subcellularLocation>
        <location evidence="1">Membrane</location>
    </subcellularLocation>
</comment>
<evidence type="ECO:0000259" key="6">
    <source>
        <dbReference type="SMART" id="SM00602"/>
    </source>
</evidence>
<name>A0A9X0D295_9CNID</name>
<evidence type="ECO:0000256" key="4">
    <source>
        <dbReference type="ARBA" id="ARBA00023180"/>
    </source>
</evidence>
<gene>
    <name evidence="7" type="primary">SORL1_12</name>
    <name evidence="7" type="ORF">OS493_022887</name>
</gene>
<dbReference type="InterPro" id="IPR050310">
    <property type="entry name" value="VPS10-sortilin"/>
</dbReference>
<dbReference type="InterPro" id="IPR015943">
    <property type="entry name" value="WD40/YVTN_repeat-like_dom_sf"/>
</dbReference>
<dbReference type="GO" id="GO:0006892">
    <property type="term" value="P:post-Golgi vesicle-mediated transport"/>
    <property type="evidence" value="ECO:0007669"/>
    <property type="project" value="TreeGrafter"/>
</dbReference>
<evidence type="ECO:0000256" key="1">
    <source>
        <dbReference type="ARBA" id="ARBA00004370"/>
    </source>
</evidence>
<dbReference type="OrthoDB" id="443634at2759"/>
<dbReference type="SUPFAM" id="SSF110296">
    <property type="entry name" value="Oligoxyloglucan reducing end-specific cellobiohydrolase"/>
    <property type="match status" value="1"/>
</dbReference>
<dbReference type="SMART" id="SM00602">
    <property type="entry name" value="VPS10"/>
    <property type="match status" value="1"/>
</dbReference>
<feature type="domain" description="VPS10" evidence="6">
    <location>
        <begin position="127"/>
        <end position="558"/>
    </location>
</feature>
<proteinExistence type="predicted"/>
<accession>A0A9X0D295</accession>